<comment type="caution">
    <text evidence="1">The sequence shown here is derived from an EMBL/GenBank/DDBJ whole genome shotgun (WGS) entry which is preliminary data.</text>
</comment>
<accession>A0A919AQ21</accession>
<reference evidence="1" key="1">
    <citation type="journal article" date="2014" name="Int. J. Syst. Evol. Microbiol.">
        <title>Complete genome sequence of Corynebacterium casei LMG S-19264T (=DSM 44701T), isolated from a smear-ripened cheese.</title>
        <authorList>
            <consortium name="US DOE Joint Genome Institute (JGI-PGF)"/>
            <person name="Walter F."/>
            <person name="Albersmeier A."/>
            <person name="Kalinowski J."/>
            <person name="Ruckert C."/>
        </authorList>
    </citation>
    <scope>NUCLEOTIDE SEQUENCE</scope>
    <source>
        <strain evidence="1">JCM 3302</strain>
    </source>
</reference>
<evidence type="ECO:0000313" key="1">
    <source>
        <dbReference type="EMBL" id="GHF19024.1"/>
    </source>
</evidence>
<protein>
    <recommendedName>
        <fullName evidence="3">DUF1963 domain-containing protein</fullName>
    </recommendedName>
</protein>
<evidence type="ECO:0000313" key="2">
    <source>
        <dbReference type="Proteomes" id="UP000641386"/>
    </source>
</evidence>
<name>A0A919AQ21_9ACTN</name>
<dbReference type="Pfam" id="PF09234">
    <property type="entry name" value="DUF1963"/>
    <property type="match status" value="1"/>
</dbReference>
<sequence>MIPDTLNRFREEALASGIPSADVERWVGTARPCVNLDCTGDGPVVGRLGGPVMLPADAPDPWCPLAASIDLAALPADATDLPLPPDGQLLLFAYPRVDWTTTSPTPNMGEVRYVPAGTPVEERQMDLILEPDDFVTRLKFPQGDLRRMKPAVSLPEHLSIIDPGPPREVKDFPEHPCAGELIEAWMEVPQGDVTHPGVQIGGYAVDELGELDPAMMAGQLASIEEDAGRRPKTGAETRPEDWVLLTQWWHGIQGLEMALFYWAISREDLAARRFDRAFATMTWNP</sequence>
<dbReference type="EMBL" id="BNBC01000087">
    <property type="protein sequence ID" value="GHF19024.1"/>
    <property type="molecule type" value="Genomic_DNA"/>
</dbReference>
<organism evidence="1 2">
    <name type="scientific">Streptomyces spiralis</name>
    <dbReference type="NCBI Taxonomy" id="66376"/>
    <lineage>
        <taxon>Bacteria</taxon>
        <taxon>Bacillati</taxon>
        <taxon>Actinomycetota</taxon>
        <taxon>Actinomycetes</taxon>
        <taxon>Kitasatosporales</taxon>
        <taxon>Streptomycetaceae</taxon>
        <taxon>Streptomyces</taxon>
    </lineage>
</organism>
<dbReference type="Gene3D" id="2.30.320.10">
    <property type="entry name" value="YwqG-like"/>
    <property type="match status" value="1"/>
</dbReference>
<dbReference type="InterPro" id="IPR015315">
    <property type="entry name" value="DUF1963"/>
</dbReference>
<reference evidence="1" key="2">
    <citation type="submission" date="2020-09" db="EMBL/GenBank/DDBJ databases">
        <authorList>
            <person name="Sun Q."/>
            <person name="Ohkuma M."/>
        </authorList>
    </citation>
    <scope>NUCLEOTIDE SEQUENCE</scope>
    <source>
        <strain evidence="1">JCM 3302</strain>
    </source>
</reference>
<keyword evidence="2" id="KW-1185">Reference proteome</keyword>
<dbReference type="Proteomes" id="UP000641386">
    <property type="component" value="Unassembled WGS sequence"/>
</dbReference>
<dbReference type="AlphaFoldDB" id="A0A919AQ21"/>
<proteinExistence type="predicted"/>
<gene>
    <name evidence="1" type="ORF">GCM10014715_87310</name>
</gene>
<evidence type="ECO:0008006" key="3">
    <source>
        <dbReference type="Google" id="ProtNLM"/>
    </source>
</evidence>